<name>A0A653BS80_CALMS</name>
<organism evidence="1 2">
    <name type="scientific">Callosobruchus maculatus</name>
    <name type="common">Southern cowpea weevil</name>
    <name type="synonym">Pulse bruchid</name>
    <dbReference type="NCBI Taxonomy" id="64391"/>
    <lineage>
        <taxon>Eukaryota</taxon>
        <taxon>Metazoa</taxon>
        <taxon>Ecdysozoa</taxon>
        <taxon>Arthropoda</taxon>
        <taxon>Hexapoda</taxon>
        <taxon>Insecta</taxon>
        <taxon>Pterygota</taxon>
        <taxon>Neoptera</taxon>
        <taxon>Endopterygota</taxon>
        <taxon>Coleoptera</taxon>
        <taxon>Polyphaga</taxon>
        <taxon>Cucujiformia</taxon>
        <taxon>Chrysomeloidea</taxon>
        <taxon>Chrysomelidae</taxon>
        <taxon>Bruchinae</taxon>
        <taxon>Bruchini</taxon>
        <taxon>Callosobruchus</taxon>
    </lineage>
</organism>
<reference evidence="1 2" key="1">
    <citation type="submission" date="2019-01" db="EMBL/GenBank/DDBJ databases">
        <authorList>
            <person name="Sayadi A."/>
        </authorList>
    </citation>
    <scope>NUCLEOTIDE SEQUENCE [LARGE SCALE GENOMIC DNA]</scope>
</reference>
<accession>A0A653BS80</accession>
<dbReference type="AlphaFoldDB" id="A0A653BS80"/>
<gene>
    <name evidence="1" type="ORF">CALMAC_LOCUS3348</name>
</gene>
<proteinExistence type="predicted"/>
<protein>
    <recommendedName>
        <fullName evidence="3">C2H2-type domain-containing protein</fullName>
    </recommendedName>
</protein>
<dbReference type="Proteomes" id="UP000410492">
    <property type="component" value="Unassembled WGS sequence"/>
</dbReference>
<dbReference type="EMBL" id="CAACVG010004531">
    <property type="protein sequence ID" value="VEN38454.1"/>
    <property type="molecule type" value="Genomic_DNA"/>
</dbReference>
<evidence type="ECO:0000313" key="1">
    <source>
        <dbReference type="EMBL" id="VEN38454.1"/>
    </source>
</evidence>
<sequence>MDCDRCQKRFKNKQSLKSHRSQICWVFELSAQCVKKSVRLKGVCEIIVLEYVTDDPLSALSVNRFSNNDPD</sequence>
<keyword evidence="2" id="KW-1185">Reference proteome</keyword>
<evidence type="ECO:0000313" key="2">
    <source>
        <dbReference type="Proteomes" id="UP000410492"/>
    </source>
</evidence>
<evidence type="ECO:0008006" key="3">
    <source>
        <dbReference type="Google" id="ProtNLM"/>
    </source>
</evidence>